<evidence type="ECO:0000313" key="1">
    <source>
        <dbReference type="EMBL" id="QCO07292.1"/>
    </source>
</evidence>
<evidence type="ECO:0000313" key="2">
    <source>
        <dbReference type="Proteomes" id="UP000298596"/>
    </source>
</evidence>
<accession>A0A4D8QPR5</accession>
<sequence length="96" mass="10736">MPDPVTTITAVLRAVLPPGVSPSFRRVVSARFDGAGQRRTVVADLEMVDGLTATIEAWRYAPGGWAHRWRDMVGGPIFWDGRRWVREEPQPRLPGL</sequence>
<dbReference type="Proteomes" id="UP000298596">
    <property type="component" value="Plasmid p6"/>
</dbReference>
<name>A0A4D8QPR5_AZOBR</name>
<dbReference type="EMBL" id="CP032336">
    <property type="protein sequence ID" value="QCO07292.1"/>
    <property type="molecule type" value="Genomic_DNA"/>
</dbReference>
<protein>
    <submittedName>
        <fullName evidence="1">Uncharacterized protein</fullName>
    </submittedName>
</protein>
<gene>
    <name evidence="1" type="ORF">D3867_36030</name>
</gene>
<reference evidence="1 2" key="1">
    <citation type="submission" date="2018-09" db="EMBL/GenBank/DDBJ databases">
        <title>Whole genome based analysis of evolution and adaptive divergence in Indian and Brazilian strains of Azospirillum brasilense.</title>
        <authorList>
            <person name="Singh C."/>
            <person name="Tripathi A.K."/>
        </authorList>
    </citation>
    <scope>NUCLEOTIDE SEQUENCE [LARGE SCALE GENOMIC DNA]</scope>
    <source>
        <strain evidence="1 2">MTCC4036</strain>
        <plasmid evidence="1 2">p6</plasmid>
    </source>
</reference>
<dbReference type="AlphaFoldDB" id="A0A4D8QPR5"/>
<keyword evidence="1" id="KW-0614">Plasmid</keyword>
<proteinExistence type="predicted"/>
<geneLocation type="plasmid" evidence="1 2">
    <name>p6</name>
</geneLocation>
<organism evidence="1 2">
    <name type="scientific">Azospirillum brasilense</name>
    <dbReference type="NCBI Taxonomy" id="192"/>
    <lineage>
        <taxon>Bacteria</taxon>
        <taxon>Pseudomonadati</taxon>
        <taxon>Pseudomonadota</taxon>
        <taxon>Alphaproteobacteria</taxon>
        <taxon>Rhodospirillales</taxon>
        <taxon>Azospirillaceae</taxon>
        <taxon>Azospirillum</taxon>
    </lineage>
</organism>